<name>A0A7Y0FQ00_9BACT</name>
<evidence type="ECO:0000313" key="2">
    <source>
        <dbReference type="Proteomes" id="UP000559626"/>
    </source>
</evidence>
<keyword evidence="2" id="KW-1185">Reference proteome</keyword>
<sequence length="252" mass="28718">MLQAIAEGIYPAKLWKYRPNNNFTDDIFQSQALYFPYPPQLNDPFDCQIQPISCTPAEVTAFVHQNNAGRSSADLRAMVAEATKNPAGFRRSINESMRKYINKLGVCSFTTNFDNLLMWAHYTESHKGLCLGFDVAQDPELFITPLKVRYAPTYPVYNHLTESAQIADKVLAVKSDHWIYEEEVRVVKSPMPANQKVSFNPLALREVLFGYNMPVNERRRIKHLAKKNGFGHTIFKQAVISPNSYSLTFVTC</sequence>
<evidence type="ECO:0000313" key="1">
    <source>
        <dbReference type="EMBL" id="NML68160.1"/>
    </source>
</evidence>
<dbReference type="AlphaFoldDB" id="A0A7Y0FQ00"/>
<dbReference type="RefSeq" id="WP_169533867.1">
    <property type="nucleotide sequence ID" value="NZ_JABBGH010000006.1"/>
</dbReference>
<organism evidence="1 2">
    <name type="scientific">Hymenobacter polaris</name>
    <dbReference type="NCBI Taxonomy" id="2682546"/>
    <lineage>
        <taxon>Bacteria</taxon>
        <taxon>Pseudomonadati</taxon>
        <taxon>Bacteroidota</taxon>
        <taxon>Cytophagia</taxon>
        <taxon>Cytophagales</taxon>
        <taxon>Hymenobacteraceae</taxon>
        <taxon>Hymenobacter</taxon>
    </lineage>
</organism>
<dbReference type="InterPro" id="IPR021352">
    <property type="entry name" value="DUF2971"/>
</dbReference>
<accession>A0A7Y0FQ00</accession>
<dbReference type="Proteomes" id="UP000559626">
    <property type="component" value="Unassembled WGS sequence"/>
</dbReference>
<proteinExistence type="predicted"/>
<protein>
    <submittedName>
        <fullName evidence="1">DUF2971 domain-containing protein</fullName>
    </submittedName>
</protein>
<dbReference type="EMBL" id="JABBGH010000006">
    <property type="protein sequence ID" value="NML68160.1"/>
    <property type="molecule type" value="Genomic_DNA"/>
</dbReference>
<reference evidence="1 2" key="1">
    <citation type="submission" date="2020-04" db="EMBL/GenBank/DDBJ databases">
        <title>Hymenobacter polaris sp. nov., isolated from Arctic soil.</title>
        <authorList>
            <person name="Dahal R.H."/>
        </authorList>
    </citation>
    <scope>NUCLEOTIDE SEQUENCE [LARGE SCALE GENOMIC DNA]</scope>
    <source>
        <strain evidence="1 2">RP-2-7</strain>
    </source>
</reference>
<dbReference type="Pfam" id="PF11185">
    <property type="entry name" value="DUF2971"/>
    <property type="match status" value="1"/>
</dbReference>
<comment type="caution">
    <text evidence="1">The sequence shown here is derived from an EMBL/GenBank/DDBJ whole genome shotgun (WGS) entry which is preliminary data.</text>
</comment>
<gene>
    <name evidence="1" type="ORF">HHL22_23415</name>
</gene>